<dbReference type="KEGG" id="plj:28892069"/>
<dbReference type="GO" id="GO:0016491">
    <property type="term" value="F:oxidoreductase activity"/>
    <property type="evidence" value="ECO:0007669"/>
    <property type="project" value="UniProtKB-KW"/>
</dbReference>
<evidence type="ECO:0000313" key="6">
    <source>
        <dbReference type="EMBL" id="OAQ79465.1"/>
    </source>
</evidence>
<dbReference type="PANTHER" id="PTHR46865">
    <property type="entry name" value="OXIDOREDUCTASE-RELATED"/>
    <property type="match status" value="1"/>
</dbReference>
<dbReference type="STRING" id="33203.A0A179GNI1"/>
<dbReference type="SUPFAM" id="SSF51905">
    <property type="entry name" value="FAD/NAD(P)-binding domain"/>
    <property type="match status" value="1"/>
</dbReference>
<accession>A0A179GNI1</accession>
<dbReference type="InterPro" id="IPR036188">
    <property type="entry name" value="FAD/NAD-bd_sf"/>
</dbReference>
<dbReference type="EMBL" id="LSBI01000010">
    <property type="protein sequence ID" value="OAQ79465.1"/>
    <property type="molecule type" value="Genomic_DNA"/>
</dbReference>
<dbReference type="OMA" id="YFTIPRP"/>
<reference evidence="5" key="2">
    <citation type="submission" date="2023-11" db="EMBL/GenBank/DDBJ databases">
        <authorList>
            <person name="Beijen E."/>
            <person name="Ohm R.A."/>
        </authorList>
    </citation>
    <scope>NUCLEOTIDE SEQUENCE</scope>
    <source>
        <strain evidence="5">CBS 150709</strain>
    </source>
</reference>
<feature type="domain" description="FAD-binding" evidence="4">
    <location>
        <begin position="4"/>
        <end position="330"/>
    </location>
</feature>
<evidence type="ECO:0000256" key="3">
    <source>
        <dbReference type="ARBA" id="ARBA00023002"/>
    </source>
</evidence>
<reference evidence="6 7" key="1">
    <citation type="submission" date="2016-02" db="EMBL/GenBank/DDBJ databases">
        <title>Biosynthesis of antibiotic leucinostatins and their inhibition on Phytophthora in bio-control Purpureocillium lilacinum.</title>
        <authorList>
            <person name="Wang G."/>
            <person name="Liu Z."/>
            <person name="Lin R."/>
            <person name="Li E."/>
            <person name="Mao Z."/>
            <person name="Ling J."/>
            <person name="Yin W."/>
            <person name="Xie B."/>
        </authorList>
    </citation>
    <scope>NUCLEOTIDE SEQUENCE [LARGE SCALE GENOMIC DNA]</scope>
    <source>
        <strain evidence="6">PLFJ-1</strain>
    </source>
</reference>
<evidence type="ECO:0000313" key="5">
    <source>
        <dbReference type="EMBL" id="KAK4094524.1"/>
    </source>
</evidence>
<evidence type="ECO:0000256" key="2">
    <source>
        <dbReference type="ARBA" id="ARBA00022827"/>
    </source>
</evidence>
<dbReference type="EMBL" id="JAWRVI010000003">
    <property type="protein sequence ID" value="KAK4094524.1"/>
    <property type="molecule type" value="Genomic_DNA"/>
</dbReference>
<dbReference type="GeneID" id="28892069"/>
<dbReference type="Pfam" id="PF01494">
    <property type="entry name" value="FAD_binding_3"/>
    <property type="match status" value="1"/>
</dbReference>
<evidence type="ECO:0000256" key="1">
    <source>
        <dbReference type="ARBA" id="ARBA00022630"/>
    </source>
</evidence>
<keyword evidence="2" id="KW-0274">FAD</keyword>
<dbReference type="GO" id="GO:0071949">
    <property type="term" value="F:FAD binding"/>
    <property type="evidence" value="ECO:0007669"/>
    <property type="project" value="InterPro"/>
</dbReference>
<evidence type="ECO:0000313" key="7">
    <source>
        <dbReference type="Proteomes" id="UP000078340"/>
    </source>
</evidence>
<keyword evidence="1" id="KW-0285">Flavoprotein</keyword>
<dbReference type="PRINTS" id="PR00420">
    <property type="entry name" value="RNGMNOXGNASE"/>
</dbReference>
<keyword evidence="3" id="KW-0560">Oxidoreductase</keyword>
<sequence>MAQLKVLISGAGIAGNALAFWLLKLGHSVTVVERFPALRTSGLQVDLRGYGIQVLKLMGLEQAFRSKSAPEQGLQVVDKSGRRWAYFPANKSGKGLQSFTTDWEIMRGDLCQLLHDATGNRAKYMFDTSIASFSQTEKAVHVQFADGTNDQFDLLVGADGLGSRTRKMMIHNDDPGAVDGFTPLGKSYAAYFTIPRPIRNGEGYVATFYTATKTRFIMTRRHSPQRIQVYLMCNSESEKLQKAHRQDVKVEKEVFSEIFQDAGWQAKEILTALQTSDDFYCERMALVKMDSWSRGRVALVGDAAYCPSANTGMGTTSAFVGAYILAGEIGRHCGTSGHDHSAARDNITAALEEYDRKLRPFMDQVTKGIDGDSALYKFMPTGPIGITMLNAFMGLMALLRLNVLGEWVLKEDVKDWTLPKYKELLGDQVDN</sequence>
<dbReference type="Gene3D" id="3.50.50.60">
    <property type="entry name" value="FAD/NAD(P)-binding domain"/>
    <property type="match status" value="1"/>
</dbReference>
<dbReference type="PANTHER" id="PTHR46865:SF7">
    <property type="entry name" value="MONOOXYGENASE, PUTATIVE (AFU_ORTHOLOGUE AFUA_8G07040)-RELATED"/>
    <property type="match status" value="1"/>
</dbReference>
<dbReference type="AlphaFoldDB" id="A0A179GNI1"/>
<protein>
    <submittedName>
        <fullName evidence="6">FAD binding domain-containingprotein</fullName>
    </submittedName>
</protein>
<dbReference type="Proteomes" id="UP001287286">
    <property type="component" value="Unassembled WGS sequence"/>
</dbReference>
<reference evidence="5 8" key="3">
    <citation type="journal article" date="2024" name="Microbiol. Resour. Announc.">
        <title>Genome annotations for the ascomycete fungi Trichoderma harzianum, Trichoderma aggressivum, and Purpureocillium lilacinum.</title>
        <authorList>
            <person name="Beijen E.P.W."/>
            <person name="Ohm R.A."/>
        </authorList>
    </citation>
    <scope>NUCLEOTIDE SEQUENCE [LARGE SCALE GENOMIC DNA]</scope>
    <source>
        <strain evidence="5 8">CBS 150709</strain>
    </source>
</reference>
<dbReference type="InterPro" id="IPR051704">
    <property type="entry name" value="FAD_aromatic-hydroxylase"/>
</dbReference>
<proteinExistence type="predicted"/>
<evidence type="ECO:0000259" key="4">
    <source>
        <dbReference type="Pfam" id="PF01494"/>
    </source>
</evidence>
<gene>
    <name evidence="5" type="ORF">Purlil1_1129</name>
    <name evidence="6" type="ORF">VFPFJ_09951</name>
</gene>
<name>A0A179GNI1_PURLI</name>
<dbReference type="OrthoDB" id="655030at2759"/>
<dbReference type="InterPro" id="IPR002938">
    <property type="entry name" value="FAD-bd"/>
</dbReference>
<keyword evidence="8" id="KW-1185">Reference proteome</keyword>
<evidence type="ECO:0000313" key="8">
    <source>
        <dbReference type="Proteomes" id="UP001287286"/>
    </source>
</evidence>
<comment type="caution">
    <text evidence="6">The sequence shown here is derived from an EMBL/GenBank/DDBJ whole genome shotgun (WGS) entry which is preliminary data.</text>
</comment>
<organism evidence="6 7">
    <name type="scientific">Purpureocillium lilacinum</name>
    <name type="common">Paecilomyces lilacinus</name>
    <dbReference type="NCBI Taxonomy" id="33203"/>
    <lineage>
        <taxon>Eukaryota</taxon>
        <taxon>Fungi</taxon>
        <taxon>Dikarya</taxon>
        <taxon>Ascomycota</taxon>
        <taxon>Pezizomycotina</taxon>
        <taxon>Sordariomycetes</taxon>
        <taxon>Hypocreomycetidae</taxon>
        <taxon>Hypocreales</taxon>
        <taxon>Ophiocordycipitaceae</taxon>
        <taxon>Purpureocillium</taxon>
    </lineage>
</organism>
<dbReference type="Proteomes" id="UP000078340">
    <property type="component" value="Unassembled WGS sequence"/>
</dbReference>
<dbReference type="Gene3D" id="3.30.9.10">
    <property type="entry name" value="D-Amino Acid Oxidase, subunit A, domain 2"/>
    <property type="match status" value="1"/>
</dbReference>
<dbReference type="RefSeq" id="XP_018174482.1">
    <property type="nucleotide sequence ID" value="XM_018327020.1"/>
</dbReference>